<dbReference type="Proteomes" id="UP000799539">
    <property type="component" value="Unassembled WGS sequence"/>
</dbReference>
<evidence type="ECO:0000256" key="2">
    <source>
        <dbReference type="SAM" id="SignalP"/>
    </source>
</evidence>
<feature type="signal peptide" evidence="2">
    <location>
        <begin position="1"/>
        <end position="20"/>
    </location>
</feature>
<accession>A0A6A6FTI4</accession>
<evidence type="ECO:0000313" key="3">
    <source>
        <dbReference type="EMBL" id="KAF2216590.1"/>
    </source>
</evidence>
<keyword evidence="4" id="KW-1185">Reference proteome</keyword>
<feature type="region of interest" description="Disordered" evidence="1">
    <location>
        <begin position="152"/>
        <end position="188"/>
    </location>
</feature>
<evidence type="ECO:0000313" key="4">
    <source>
        <dbReference type="Proteomes" id="UP000799539"/>
    </source>
</evidence>
<feature type="compositionally biased region" description="Basic and acidic residues" evidence="1">
    <location>
        <begin position="174"/>
        <end position="188"/>
    </location>
</feature>
<evidence type="ECO:0000256" key="1">
    <source>
        <dbReference type="SAM" id="MobiDB-lite"/>
    </source>
</evidence>
<gene>
    <name evidence="3" type="ORF">CERZMDRAFT_93882</name>
</gene>
<keyword evidence="2" id="KW-0732">Signal</keyword>
<name>A0A6A6FTI4_9PEZI</name>
<proteinExistence type="predicted"/>
<feature type="compositionally biased region" description="Polar residues" evidence="1">
    <location>
        <begin position="159"/>
        <end position="173"/>
    </location>
</feature>
<reference evidence="3" key="1">
    <citation type="journal article" date="2020" name="Stud. Mycol.">
        <title>101 Dothideomycetes genomes: a test case for predicting lifestyles and emergence of pathogens.</title>
        <authorList>
            <person name="Haridas S."/>
            <person name="Albert R."/>
            <person name="Binder M."/>
            <person name="Bloem J."/>
            <person name="Labutti K."/>
            <person name="Salamov A."/>
            <person name="Andreopoulos B."/>
            <person name="Baker S."/>
            <person name="Barry K."/>
            <person name="Bills G."/>
            <person name="Bluhm B."/>
            <person name="Cannon C."/>
            <person name="Castanera R."/>
            <person name="Culley D."/>
            <person name="Daum C."/>
            <person name="Ezra D."/>
            <person name="Gonzalez J."/>
            <person name="Henrissat B."/>
            <person name="Kuo A."/>
            <person name="Liang C."/>
            <person name="Lipzen A."/>
            <person name="Lutzoni F."/>
            <person name="Magnuson J."/>
            <person name="Mondo S."/>
            <person name="Nolan M."/>
            <person name="Ohm R."/>
            <person name="Pangilinan J."/>
            <person name="Park H.-J."/>
            <person name="Ramirez L."/>
            <person name="Alfaro M."/>
            <person name="Sun H."/>
            <person name="Tritt A."/>
            <person name="Yoshinaga Y."/>
            <person name="Zwiers L.-H."/>
            <person name="Turgeon B."/>
            <person name="Goodwin S."/>
            <person name="Spatafora J."/>
            <person name="Crous P."/>
            <person name="Grigoriev I."/>
        </authorList>
    </citation>
    <scope>NUCLEOTIDE SEQUENCE</scope>
    <source>
        <strain evidence="3">SCOH1-5</strain>
    </source>
</reference>
<feature type="chain" id="PRO_5025586135" evidence="2">
    <location>
        <begin position="21"/>
        <end position="188"/>
    </location>
</feature>
<organism evidence="3 4">
    <name type="scientific">Cercospora zeae-maydis SCOH1-5</name>
    <dbReference type="NCBI Taxonomy" id="717836"/>
    <lineage>
        <taxon>Eukaryota</taxon>
        <taxon>Fungi</taxon>
        <taxon>Dikarya</taxon>
        <taxon>Ascomycota</taxon>
        <taxon>Pezizomycotina</taxon>
        <taxon>Dothideomycetes</taxon>
        <taxon>Dothideomycetidae</taxon>
        <taxon>Mycosphaerellales</taxon>
        <taxon>Mycosphaerellaceae</taxon>
        <taxon>Cercospora</taxon>
    </lineage>
</organism>
<dbReference type="AlphaFoldDB" id="A0A6A6FTI4"/>
<dbReference type="EMBL" id="ML992664">
    <property type="protein sequence ID" value="KAF2216590.1"/>
    <property type="molecule type" value="Genomic_DNA"/>
</dbReference>
<protein>
    <submittedName>
        <fullName evidence="3">Uncharacterized protein</fullName>
    </submittedName>
</protein>
<sequence>MSRMSHMVPRLHFIVWIASSDVGFVCYTRPHSVFVPNLYFCAHVWHQSRSQASISTWMKVSVSTPSKHDSYLETIMGDWNEMERVLETRHPEMNMARVANAVAVLSDWAGRTKLRRKKSETPSLRGYFQDNTGRRKTWSTVAGVQADESVSLLDEERPQSQPVRMESFNTAWNRRNESQEKGSYRRLR</sequence>